<dbReference type="InterPro" id="IPR029063">
    <property type="entry name" value="SAM-dependent_MTases_sf"/>
</dbReference>
<keyword evidence="2" id="KW-0808">Transferase</keyword>
<dbReference type="Pfam" id="PF08241">
    <property type="entry name" value="Methyltransf_11"/>
    <property type="match status" value="1"/>
</dbReference>
<dbReference type="EMBL" id="QUMQ01000001">
    <property type="protein sequence ID" value="REF94350.1"/>
    <property type="molecule type" value="Genomic_DNA"/>
</dbReference>
<dbReference type="PANTHER" id="PTHR42912">
    <property type="entry name" value="METHYLTRANSFERASE"/>
    <property type="match status" value="1"/>
</dbReference>
<sequence>MSAGFDAHERAQWSGRATAYRDTLAALCAGPVESLLDAAGIVAGALALDVGTGTGTVAALAAERGACVVAVDAEPSMLSLARRRVPTAGLGLAALPALPFAAQAFDAAVANFVVNHVGDPLAALRALRRVVRPGGRVAVTIWPHPAPPAQQVWPDAFAAAGAVRPTDLPRVDAALDFPRSVDGLTDLLRQAGFADAGGAVVGWTHRTDREAWWNGPANGIGAAGTMLARQDAATKARIRVEFDRLTAPFLGRDGSLGLPTSAVLAHGAAA</sequence>
<evidence type="ECO:0000313" key="2">
    <source>
        <dbReference type="EMBL" id="REF94350.1"/>
    </source>
</evidence>
<gene>
    <name evidence="2" type="ORF">DFJ67_0267</name>
</gene>
<dbReference type="RefSeq" id="WP_116066185.1">
    <property type="nucleotide sequence ID" value="NZ_BONB01000044.1"/>
</dbReference>
<feature type="domain" description="Methyltransferase type 11" evidence="1">
    <location>
        <begin position="48"/>
        <end position="138"/>
    </location>
</feature>
<protein>
    <submittedName>
        <fullName evidence="2">Methyltransferase family protein</fullName>
    </submittedName>
</protein>
<accession>A0A3D9ZL12</accession>
<name>A0A3D9ZL12_9ACTN</name>
<dbReference type="GO" id="GO:0008757">
    <property type="term" value="F:S-adenosylmethionine-dependent methyltransferase activity"/>
    <property type="evidence" value="ECO:0007669"/>
    <property type="project" value="InterPro"/>
</dbReference>
<evidence type="ECO:0000259" key="1">
    <source>
        <dbReference type="Pfam" id="PF08241"/>
    </source>
</evidence>
<dbReference type="GO" id="GO:0032259">
    <property type="term" value="P:methylation"/>
    <property type="evidence" value="ECO:0007669"/>
    <property type="project" value="UniProtKB-KW"/>
</dbReference>
<dbReference type="AlphaFoldDB" id="A0A3D9ZL12"/>
<organism evidence="2 3">
    <name type="scientific">Asanoa ferruginea</name>
    <dbReference type="NCBI Taxonomy" id="53367"/>
    <lineage>
        <taxon>Bacteria</taxon>
        <taxon>Bacillati</taxon>
        <taxon>Actinomycetota</taxon>
        <taxon>Actinomycetes</taxon>
        <taxon>Micromonosporales</taxon>
        <taxon>Micromonosporaceae</taxon>
        <taxon>Asanoa</taxon>
    </lineage>
</organism>
<dbReference type="InterPro" id="IPR050508">
    <property type="entry name" value="Methyltransf_Superfamily"/>
</dbReference>
<reference evidence="2 3" key="1">
    <citation type="submission" date="2018-08" db="EMBL/GenBank/DDBJ databases">
        <title>Sequencing the genomes of 1000 actinobacteria strains.</title>
        <authorList>
            <person name="Klenk H.-P."/>
        </authorList>
    </citation>
    <scope>NUCLEOTIDE SEQUENCE [LARGE SCALE GENOMIC DNA]</scope>
    <source>
        <strain evidence="2 3">DSM 44099</strain>
    </source>
</reference>
<dbReference type="Proteomes" id="UP000256913">
    <property type="component" value="Unassembled WGS sequence"/>
</dbReference>
<keyword evidence="2" id="KW-0489">Methyltransferase</keyword>
<dbReference type="OrthoDB" id="448116at2"/>
<dbReference type="SUPFAM" id="SSF53335">
    <property type="entry name" value="S-adenosyl-L-methionine-dependent methyltransferases"/>
    <property type="match status" value="1"/>
</dbReference>
<proteinExistence type="predicted"/>
<dbReference type="Gene3D" id="3.40.50.150">
    <property type="entry name" value="Vaccinia Virus protein VP39"/>
    <property type="match status" value="1"/>
</dbReference>
<dbReference type="InterPro" id="IPR013216">
    <property type="entry name" value="Methyltransf_11"/>
</dbReference>
<comment type="caution">
    <text evidence="2">The sequence shown here is derived from an EMBL/GenBank/DDBJ whole genome shotgun (WGS) entry which is preliminary data.</text>
</comment>
<dbReference type="CDD" id="cd02440">
    <property type="entry name" value="AdoMet_MTases"/>
    <property type="match status" value="1"/>
</dbReference>
<dbReference type="PANTHER" id="PTHR42912:SF93">
    <property type="entry name" value="N6-ADENOSINE-METHYLTRANSFERASE TMT1A"/>
    <property type="match status" value="1"/>
</dbReference>
<keyword evidence="3" id="KW-1185">Reference proteome</keyword>
<evidence type="ECO:0000313" key="3">
    <source>
        <dbReference type="Proteomes" id="UP000256913"/>
    </source>
</evidence>